<organism evidence="4 6">
    <name type="scientific">Affinibrenneria salicis</name>
    <dbReference type="NCBI Taxonomy" id="2590031"/>
    <lineage>
        <taxon>Bacteria</taxon>
        <taxon>Pseudomonadati</taxon>
        <taxon>Pseudomonadota</taxon>
        <taxon>Gammaproteobacteria</taxon>
        <taxon>Enterobacterales</taxon>
        <taxon>Pectobacteriaceae</taxon>
        <taxon>Affinibrenneria</taxon>
    </lineage>
</organism>
<dbReference type="InterPro" id="IPR050190">
    <property type="entry name" value="UPF0213_domain"/>
</dbReference>
<evidence type="ECO:0000259" key="3">
    <source>
        <dbReference type="PROSITE" id="PS50164"/>
    </source>
</evidence>
<dbReference type="EMBL" id="VYKJ01000001">
    <property type="protein sequence ID" value="KAA9002984.1"/>
    <property type="molecule type" value="Genomic_DNA"/>
</dbReference>
<reference evidence="4 6" key="1">
    <citation type="submission" date="2019-09" db="EMBL/GenBank/DDBJ databases">
        <authorList>
            <person name="Li Y."/>
        </authorList>
    </citation>
    <scope>NUCLEOTIDE SEQUENCE [LARGE SCALE GENOMIC DNA]</scope>
    <source>
        <strain evidence="4 6">L3-3HA</strain>
    </source>
</reference>
<dbReference type="InterPro" id="IPR000305">
    <property type="entry name" value="GIY-YIG_endonuc"/>
</dbReference>
<dbReference type="Proteomes" id="UP000335415">
    <property type="component" value="Unassembled WGS sequence"/>
</dbReference>
<evidence type="ECO:0000256" key="1">
    <source>
        <dbReference type="ARBA" id="ARBA00007435"/>
    </source>
</evidence>
<keyword evidence="6" id="KW-1185">Reference proteome</keyword>
<dbReference type="RefSeq" id="WP_150433699.1">
    <property type="nucleotide sequence ID" value="NZ_VYKJ01000001.1"/>
</dbReference>
<evidence type="ECO:0000256" key="2">
    <source>
        <dbReference type="SAM" id="MobiDB-lite"/>
    </source>
</evidence>
<evidence type="ECO:0000313" key="6">
    <source>
        <dbReference type="Proteomes" id="UP000335415"/>
    </source>
</evidence>
<feature type="domain" description="GIY-YIG" evidence="3">
    <location>
        <begin position="8"/>
        <end position="84"/>
    </location>
</feature>
<dbReference type="SUPFAM" id="SSF82771">
    <property type="entry name" value="GIY-YIG endonuclease"/>
    <property type="match status" value="1"/>
</dbReference>
<dbReference type="CDD" id="cd10456">
    <property type="entry name" value="GIY-YIG_UPF0213"/>
    <property type="match status" value="1"/>
</dbReference>
<gene>
    <name evidence="4" type="ORF">FJU30_01675</name>
    <name evidence="5" type="ORF">FJU30_03090</name>
</gene>
<feature type="compositionally biased region" description="Polar residues" evidence="2">
    <location>
        <begin position="94"/>
        <end position="103"/>
    </location>
</feature>
<dbReference type="Pfam" id="PF01541">
    <property type="entry name" value="GIY-YIG"/>
    <property type="match status" value="1"/>
</dbReference>
<dbReference type="PANTHER" id="PTHR34477">
    <property type="entry name" value="UPF0213 PROTEIN YHBQ"/>
    <property type="match status" value="1"/>
</dbReference>
<evidence type="ECO:0000313" key="4">
    <source>
        <dbReference type="EMBL" id="KAA9002729.1"/>
    </source>
</evidence>
<name>A0A5J5G6C1_9GAMM</name>
<comment type="caution">
    <text evidence="4">The sequence shown here is derived from an EMBL/GenBank/DDBJ whole genome shotgun (WGS) entry which is preliminary data.</text>
</comment>
<dbReference type="OrthoDB" id="9797095at2"/>
<sequence>MTDGNDGDRWYLYMVQTARGALYTGITTDVRRRVAQHQNGKGAKALRGKGELKLVFHCLAGNRSQALRLEYRVKQLNRQQKLDLLQDPPARLSTLRQGTTKGD</sequence>
<dbReference type="PANTHER" id="PTHR34477:SF1">
    <property type="entry name" value="UPF0213 PROTEIN YHBQ"/>
    <property type="match status" value="1"/>
</dbReference>
<dbReference type="Gene3D" id="3.40.1440.10">
    <property type="entry name" value="GIY-YIG endonuclease"/>
    <property type="match status" value="1"/>
</dbReference>
<protein>
    <submittedName>
        <fullName evidence="4">GIY-YIG nuclease family protein</fullName>
    </submittedName>
</protein>
<comment type="similarity">
    <text evidence="1">Belongs to the UPF0213 family.</text>
</comment>
<accession>A0A5J5G6C1</accession>
<feature type="region of interest" description="Disordered" evidence="2">
    <location>
        <begin position="82"/>
        <end position="103"/>
    </location>
</feature>
<proteinExistence type="inferred from homology"/>
<dbReference type="PROSITE" id="PS50164">
    <property type="entry name" value="GIY_YIG"/>
    <property type="match status" value="1"/>
</dbReference>
<dbReference type="AlphaFoldDB" id="A0A5J5G6C1"/>
<dbReference type="InterPro" id="IPR035901">
    <property type="entry name" value="GIY-YIG_endonuc_sf"/>
</dbReference>
<evidence type="ECO:0000313" key="5">
    <source>
        <dbReference type="EMBL" id="KAA9002984.1"/>
    </source>
</evidence>
<dbReference type="EMBL" id="VYKJ01000001">
    <property type="protein sequence ID" value="KAA9002729.1"/>
    <property type="molecule type" value="Genomic_DNA"/>
</dbReference>